<evidence type="ECO:0000256" key="3">
    <source>
        <dbReference type="ARBA" id="ARBA00022692"/>
    </source>
</evidence>
<keyword evidence="5 11" id="KW-0067">ATP-binding</keyword>
<dbReference type="Proteomes" id="UP001431935">
    <property type="component" value="Chromosome"/>
</dbReference>
<keyword evidence="3 8" id="KW-0812">Transmembrane</keyword>
<dbReference type="PROSITE" id="PS50929">
    <property type="entry name" value="ABC_TM1F"/>
    <property type="match status" value="1"/>
</dbReference>
<feature type="domain" description="ABC transmembrane type-1" evidence="10">
    <location>
        <begin position="17"/>
        <end position="332"/>
    </location>
</feature>
<evidence type="ECO:0000256" key="8">
    <source>
        <dbReference type="SAM" id="Phobius"/>
    </source>
</evidence>
<accession>A0ABZ2AH26</accession>
<dbReference type="PANTHER" id="PTHR43394:SF1">
    <property type="entry name" value="ATP-BINDING CASSETTE SUB-FAMILY B MEMBER 10, MITOCHONDRIAL"/>
    <property type="match status" value="1"/>
</dbReference>
<dbReference type="InterPro" id="IPR011527">
    <property type="entry name" value="ABC1_TM_dom"/>
</dbReference>
<feature type="transmembrane region" description="Helical" evidence="8">
    <location>
        <begin position="184"/>
        <end position="205"/>
    </location>
</feature>
<keyword evidence="7 8" id="KW-0472">Membrane</keyword>
<evidence type="ECO:0000256" key="4">
    <source>
        <dbReference type="ARBA" id="ARBA00022741"/>
    </source>
</evidence>
<evidence type="ECO:0000313" key="11">
    <source>
        <dbReference type="EMBL" id="WVN21421.1"/>
    </source>
</evidence>
<dbReference type="PROSITE" id="PS50893">
    <property type="entry name" value="ABC_TRANSPORTER_2"/>
    <property type="match status" value="1"/>
</dbReference>
<dbReference type="InterPro" id="IPR003593">
    <property type="entry name" value="AAA+_ATPase"/>
</dbReference>
<dbReference type="InterPro" id="IPR003439">
    <property type="entry name" value="ABC_transporter-like_ATP-bd"/>
</dbReference>
<comment type="subcellular location">
    <subcellularLocation>
        <location evidence="1">Cell membrane</location>
        <topology evidence="1">Multi-pass membrane protein</topology>
    </subcellularLocation>
</comment>
<dbReference type="Gene3D" id="1.20.1560.10">
    <property type="entry name" value="ABC transporter type 1, transmembrane domain"/>
    <property type="match status" value="1"/>
</dbReference>
<feature type="transmembrane region" description="Helical" evidence="8">
    <location>
        <begin position="310"/>
        <end position="332"/>
    </location>
</feature>
<evidence type="ECO:0000256" key="7">
    <source>
        <dbReference type="ARBA" id="ARBA00023136"/>
    </source>
</evidence>
<keyword evidence="12" id="KW-1185">Reference proteome</keyword>
<keyword evidence="4" id="KW-0547">Nucleotide-binding</keyword>
<dbReference type="InterPro" id="IPR027417">
    <property type="entry name" value="P-loop_NTPase"/>
</dbReference>
<dbReference type="InterPro" id="IPR039421">
    <property type="entry name" value="Type_1_exporter"/>
</dbReference>
<dbReference type="EMBL" id="CP143578">
    <property type="protein sequence ID" value="WVN21421.1"/>
    <property type="molecule type" value="Genomic_DNA"/>
</dbReference>
<feature type="transmembrane region" description="Helical" evidence="8">
    <location>
        <begin position="157"/>
        <end position="178"/>
    </location>
</feature>
<dbReference type="Pfam" id="PF00005">
    <property type="entry name" value="ABC_tran"/>
    <property type="match status" value="1"/>
</dbReference>
<dbReference type="Gene3D" id="3.40.50.300">
    <property type="entry name" value="P-loop containing nucleotide triphosphate hydrolases"/>
    <property type="match status" value="1"/>
</dbReference>
<gene>
    <name evidence="11" type="ORF">V2E26_00205</name>
</gene>
<feature type="transmembrane region" description="Helical" evidence="8">
    <location>
        <begin position="263"/>
        <end position="290"/>
    </location>
</feature>
<evidence type="ECO:0000313" key="12">
    <source>
        <dbReference type="Proteomes" id="UP001431935"/>
    </source>
</evidence>
<feature type="transmembrane region" description="Helical" evidence="8">
    <location>
        <begin position="83"/>
        <end position="108"/>
    </location>
</feature>
<dbReference type="CDD" id="cd18548">
    <property type="entry name" value="ABC_6TM_Tm287_like"/>
    <property type="match status" value="1"/>
</dbReference>
<sequence>MFKLLKYIDKKLRFLSFLVLFLTTIQVIAFLFIPIFIGQISSLIAQRAFMVSNPHLPIPDYVNVTILKMFTVSGTINESLKSFSIYFVIALIIGTISTLGGSLLSSYVSNKGAKQIRQKLWEHLGNLSEKDIEHFTHSKIITRFTIDINRIQMEINLFLRLSIIGPFNLIFGLIFALLTDLQLSITLGILVPILMITMIVTGLLIKPIFSREQKMYERINNESQESILGIKVIKSYNLEKIQDKKFQDQNQSWQKTSKKSWNAYNLAFAFVNLFANLITAIILLATGYIARKNNPNVAEYKELISSATTFTNYVMFITVGIIMSTFSIFSIVKSIVSAKKINEIFDTKPDIKYVQSDLKISKGHIVFDHVSFKYHEHAEKNVLDDISFEVLPGKTLGILGVTGSGKSTIAKLINLDFKASSGTVKIDGNDITKIDTKSIRSSISHVYQKPLLLSGSIKENLLMAKKDATEEEIIDCLKSSSAYDFVFKMKDNINAEIKPKGTNLSGGQKQRLSIAQGLIKKPKILILDDSTSALDGTTEANIKKNLKNDAKKNELTTIIIAQKISSIIDADQIIVLDNGKLSAIGNHEFLLKNSPLYYEISKTQLGGQDV</sequence>
<dbReference type="SUPFAM" id="SSF52540">
    <property type="entry name" value="P-loop containing nucleoside triphosphate hydrolases"/>
    <property type="match status" value="1"/>
</dbReference>
<dbReference type="InterPro" id="IPR017871">
    <property type="entry name" value="ABC_transporter-like_CS"/>
</dbReference>
<organism evidence="11 12">
    <name type="scientific">Metamycoplasma gateae</name>
    <dbReference type="NCBI Taxonomy" id="35769"/>
    <lineage>
        <taxon>Bacteria</taxon>
        <taxon>Bacillati</taxon>
        <taxon>Mycoplasmatota</taxon>
        <taxon>Mycoplasmoidales</taxon>
        <taxon>Metamycoplasmataceae</taxon>
        <taxon>Metamycoplasma</taxon>
    </lineage>
</organism>
<evidence type="ECO:0000256" key="1">
    <source>
        <dbReference type="ARBA" id="ARBA00004651"/>
    </source>
</evidence>
<comment type="similarity">
    <text evidence="2">Belongs to the ABC transporter superfamily.</text>
</comment>
<keyword evidence="6 8" id="KW-1133">Transmembrane helix</keyword>
<evidence type="ECO:0000259" key="9">
    <source>
        <dbReference type="PROSITE" id="PS50893"/>
    </source>
</evidence>
<dbReference type="Pfam" id="PF00664">
    <property type="entry name" value="ABC_membrane"/>
    <property type="match status" value="1"/>
</dbReference>
<proteinExistence type="inferred from homology"/>
<dbReference type="PANTHER" id="PTHR43394">
    <property type="entry name" value="ATP-DEPENDENT PERMEASE MDL1, MITOCHONDRIAL"/>
    <property type="match status" value="1"/>
</dbReference>
<dbReference type="SUPFAM" id="SSF90123">
    <property type="entry name" value="ABC transporter transmembrane region"/>
    <property type="match status" value="1"/>
</dbReference>
<dbReference type="SMART" id="SM00382">
    <property type="entry name" value="AAA"/>
    <property type="match status" value="1"/>
</dbReference>
<protein>
    <submittedName>
        <fullName evidence="11">ABC transporter ATP-binding protein</fullName>
    </submittedName>
</protein>
<dbReference type="GO" id="GO:0005524">
    <property type="term" value="F:ATP binding"/>
    <property type="evidence" value="ECO:0007669"/>
    <property type="project" value="UniProtKB-KW"/>
</dbReference>
<reference evidence="11" key="1">
    <citation type="submission" date="2024-01" db="EMBL/GenBank/DDBJ databases">
        <title>Complete genome sequence of Mycoplasma gateae strain 3700.</title>
        <authorList>
            <person name="Spergser J."/>
        </authorList>
    </citation>
    <scope>NUCLEOTIDE SEQUENCE [LARGE SCALE GENOMIC DNA]</scope>
    <source>
        <strain evidence="11">3700</strain>
    </source>
</reference>
<evidence type="ECO:0000256" key="5">
    <source>
        <dbReference type="ARBA" id="ARBA00022840"/>
    </source>
</evidence>
<dbReference type="InterPro" id="IPR036640">
    <property type="entry name" value="ABC1_TM_sf"/>
</dbReference>
<dbReference type="PROSITE" id="PS00211">
    <property type="entry name" value="ABC_TRANSPORTER_1"/>
    <property type="match status" value="1"/>
</dbReference>
<feature type="transmembrane region" description="Helical" evidence="8">
    <location>
        <begin position="12"/>
        <end position="37"/>
    </location>
</feature>
<name>A0ABZ2AH26_9BACT</name>
<evidence type="ECO:0000256" key="2">
    <source>
        <dbReference type="ARBA" id="ARBA00005417"/>
    </source>
</evidence>
<evidence type="ECO:0000256" key="6">
    <source>
        <dbReference type="ARBA" id="ARBA00022989"/>
    </source>
</evidence>
<evidence type="ECO:0000259" key="10">
    <source>
        <dbReference type="PROSITE" id="PS50929"/>
    </source>
</evidence>
<dbReference type="RefSeq" id="WP_330463459.1">
    <property type="nucleotide sequence ID" value="NZ_CP143578.1"/>
</dbReference>
<feature type="domain" description="ABC transporter" evidence="9">
    <location>
        <begin position="365"/>
        <end position="603"/>
    </location>
</feature>